<accession>A0A9Q3KME0</accession>
<reference evidence="1" key="1">
    <citation type="submission" date="2021-03" db="EMBL/GenBank/DDBJ databases">
        <title>Draft genome sequence of rust myrtle Austropuccinia psidii MF-1, a brazilian biotype.</title>
        <authorList>
            <person name="Quecine M.C."/>
            <person name="Pachon D.M.R."/>
            <person name="Bonatelli M.L."/>
            <person name="Correr F.H."/>
            <person name="Franceschini L.M."/>
            <person name="Leite T.F."/>
            <person name="Margarido G.R.A."/>
            <person name="Almeida C.A."/>
            <person name="Ferrarezi J.A."/>
            <person name="Labate C.A."/>
        </authorList>
    </citation>
    <scope>NUCLEOTIDE SEQUENCE</scope>
    <source>
        <strain evidence="1">MF-1</strain>
    </source>
</reference>
<gene>
    <name evidence="1" type="ORF">O181_122092</name>
</gene>
<dbReference type="AlphaFoldDB" id="A0A9Q3KME0"/>
<name>A0A9Q3KME0_9BASI</name>
<organism evidence="1 2">
    <name type="scientific">Austropuccinia psidii MF-1</name>
    <dbReference type="NCBI Taxonomy" id="1389203"/>
    <lineage>
        <taxon>Eukaryota</taxon>
        <taxon>Fungi</taxon>
        <taxon>Dikarya</taxon>
        <taxon>Basidiomycota</taxon>
        <taxon>Pucciniomycotina</taxon>
        <taxon>Pucciniomycetes</taxon>
        <taxon>Pucciniales</taxon>
        <taxon>Sphaerophragmiaceae</taxon>
        <taxon>Austropuccinia</taxon>
    </lineage>
</organism>
<keyword evidence="2" id="KW-1185">Reference proteome</keyword>
<proteinExistence type="predicted"/>
<evidence type="ECO:0000313" key="1">
    <source>
        <dbReference type="EMBL" id="MBW0582377.1"/>
    </source>
</evidence>
<evidence type="ECO:0000313" key="2">
    <source>
        <dbReference type="Proteomes" id="UP000765509"/>
    </source>
</evidence>
<sequence>MFSLYPPQKGLKGSHIHALPKENPGSYEIFDTKEYQHRKLQFINSHVLNVFLQASTIYLTDNISRASLNRFLISEKENITDFGKKYNFDGESIFNDIPLSIETIINHKELSIAFEEKICFPECFTLYELPKLHIIQTHCTPNFFQPKPSSMIKLDVLARKDCVAQKGLDILQSFLI</sequence>
<dbReference type="EMBL" id="AVOT02112338">
    <property type="protein sequence ID" value="MBW0582377.1"/>
    <property type="molecule type" value="Genomic_DNA"/>
</dbReference>
<protein>
    <submittedName>
        <fullName evidence="1">Uncharacterized protein</fullName>
    </submittedName>
</protein>
<dbReference type="Proteomes" id="UP000765509">
    <property type="component" value="Unassembled WGS sequence"/>
</dbReference>
<comment type="caution">
    <text evidence="1">The sequence shown here is derived from an EMBL/GenBank/DDBJ whole genome shotgun (WGS) entry which is preliminary data.</text>
</comment>